<gene>
    <name evidence="1" type="ORF">DSO57_1028837</name>
</gene>
<proteinExistence type="predicted"/>
<reference evidence="1" key="1">
    <citation type="submission" date="2022-04" db="EMBL/GenBank/DDBJ databases">
        <title>Genome of the entomopathogenic fungus Entomophthora muscae.</title>
        <authorList>
            <person name="Elya C."/>
            <person name="Lovett B.R."/>
            <person name="Lee E."/>
            <person name="Macias A.M."/>
            <person name="Hajek A.E."/>
            <person name="De Bivort B.L."/>
            <person name="Kasson M.T."/>
            <person name="De Fine Licht H.H."/>
            <person name="Stajich J.E."/>
        </authorList>
    </citation>
    <scope>NUCLEOTIDE SEQUENCE</scope>
    <source>
        <strain evidence="1">Berkeley</strain>
    </source>
</reference>
<evidence type="ECO:0000313" key="1">
    <source>
        <dbReference type="EMBL" id="KAJ9080082.1"/>
    </source>
</evidence>
<accession>A0ACC2U010</accession>
<organism evidence="1 2">
    <name type="scientific">Entomophthora muscae</name>
    <dbReference type="NCBI Taxonomy" id="34485"/>
    <lineage>
        <taxon>Eukaryota</taxon>
        <taxon>Fungi</taxon>
        <taxon>Fungi incertae sedis</taxon>
        <taxon>Zoopagomycota</taxon>
        <taxon>Entomophthoromycotina</taxon>
        <taxon>Entomophthoromycetes</taxon>
        <taxon>Entomophthorales</taxon>
        <taxon>Entomophthoraceae</taxon>
        <taxon>Entomophthora</taxon>
    </lineage>
</organism>
<sequence length="252" mass="28167">MEETNPARHTPASSVQVPLKINFSNRLQTPHPTAPQIGRSPTLGASRRQMINNQRRFSVSCGSPSLASSSDPSLQKTNIGDSSARSKSPLGSAKIEPPTSAPMTSAYIERGEARRAREFNHKISFDALHQHYRAGGRSQNEPKAALNFIPSTYNIAYDFNFLASNSSSPSPPGSLSTPRSLGSLSQIPIQRWSVNQVCYWLKEVHLEVHIDAFRRKVIFFTRDKLHSFYKTTHIAIYLLASFKFLFYLNCIV</sequence>
<keyword evidence="2" id="KW-1185">Reference proteome</keyword>
<dbReference type="Proteomes" id="UP001165960">
    <property type="component" value="Unassembled WGS sequence"/>
</dbReference>
<dbReference type="EMBL" id="QTSX02001606">
    <property type="protein sequence ID" value="KAJ9080082.1"/>
    <property type="molecule type" value="Genomic_DNA"/>
</dbReference>
<evidence type="ECO:0000313" key="2">
    <source>
        <dbReference type="Proteomes" id="UP001165960"/>
    </source>
</evidence>
<name>A0ACC2U010_9FUNG</name>
<protein>
    <submittedName>
        <fullName evidence="1">Uncharacterized protein</fullName>
    </submittedName>
</protein>
<comment type="caution">
    <text evidence="1">The sequence shown here is derived from an EMBL/GenBank/DDBJ whole genome shotgun (WGS) entry which is preliminary data.</text>
</comment>